<evidence type="ECO:0000259" key="1">
    <source>
        <dbReference type="Pfam" id="PF07686"/>
    </source>
</evidence>
<evidence type="ECO:0000313" key="2">
    <source>
        <dbReference type="Ensembl" id="ENSXCOP00000022198.1"/>
    </source>
</evidence>
<feature type="domain" description="Immunoglobulin V-set" evidence="1">
    <location>
        <begin position="44"/>
        <end position="116"/>
    </location>
</feature>
<dbReference type="Ensembl" id="ENSXCOT00000022467.1">
    <property type="protein sequence ID" value="ENSXCOP00000022198.1"/>
    <property type="gene ID" value="ENSXCOG00000016582.1"/>
</dbReference>
<protein>
    <recommendedName>
        <fullName evidence="1">Immunoglobulin V-set domain-containing protein</fullName>
    </recommendedName>
</protein>
<sequence>MYLKTTDLMCSLFLKVMETLSWSELMNVEQILWFLSADTDLVSLQKIFCRENCGNGNVLIETTENSAENGRYSIEYVKVHGPNIYSFSVKISALTESDSGRYRCGLGQSSESYQDFTLTVSGGEFLINKSD</sequence>
<organism evidence="2 3">
    <name type="scientific">Xiphophorus couchianus</name>
    <name type="common">Monterrey platyfish</name>
    <dbReference type="NCBI Taxonomy" id="32473"/>
    <lineage>
        <taxon>Eukaryota</taxon>
        <taxon>Metazoa</taxon>
        <taxon>Chordata</taxon>
        <taxon>Craniata</taxon>
        <taxon>Vertebrata</taxon>
        <taxon>Euteleostomi</taxon>
        <taxon>Actinopterygii</taxon>
        <taxon>Neopterygii</taxon>
        <taxon>Teleostei</taxon>
        <taxon>Neoteleostei</taxon>
        <taxon>Acanthomorphata</taxon>
        <taxon>Ovalentaria</taxon>
        <taxon>Atherinomorphae</taxon>
        <taxon>Cyprinodontiformes</taxon>
        <taxon>Poeciliidae</taxon>
        <taxon>Poeciliinae</taxon>
        <taxon>Xiphophorus</taxon>
    </lineage>
</organism>
<dbReference type="Gene3D" id="2.60.40.10">
    <property type="entry name" value="Immunoglobulins"/>
    <property type="match status" value="1"/>
</dbReference>
<dbReference type="InterPro" id="IPR013783">
    <property type="entry name" value="Ig-like_fold"/>
</dbReference>
<reference evidence="2" key="1">
    <citation type="submission" date="2025-08" db="UniProtKB">
        <authorList>
            <consortium name="Ensembl"/>
        </authorList>
    </citation>
    <scope>IDENTIFICATION</scope>
</reference>
<evidence type="ECO:0000313" key="3">
    <source>
        <dbReference type="Proteomes" id="UP000261380"/>
    </source>
</evidence>
<accession>A0A3B5MD56</accession>
<reference evidence="2" key="2">
    <citation type="submission" date="2025-09" db="UniProtKB">
        <authorList>
            <consortium name="Ensembl"/>
        </authorList>
    </citation>
    <scope>IDENTIFICATION</scope>
</reference>
<dbReference type="InterPro" id="IPR036179">
    <property type="entry name" value="Ig-like_dom_sf"/>
</dbReference>
<dbReference type="AlphaFoldDB" id="A0A3B5MD56"/>
<dbReference type="STRING" id="32473.ENSXCOP00000022198"/>
<keyword evidence="3" id="KW-1185">Reference proteome</keyword>
<proteinExistence type="predicted"/>
<name>A0A3B5MD56_9TELE</name>
<dbReference type="GeneTree" id="ENSGT01030000236847"/>
<dbReference type="SUPFAM" id="SSF48726">
    <property type="entry name" value="Immunoglobulin"/>
    <property type="match status" value="1"/>
</dbReference>
<dbReference type="Pfam" id="PF07686">
    <property type="entry name" value="V-set"/>
    <property type="match status" value="1"/>
</dbReference>
<dbReference type="InterPro" id="IPR013106">
    <property type="entry name" value="Ig_V-set"/>
</dbReference>
<dbReference type="Proteomes" id="UP000261380">
    <property type="component" value="Unplaced"/>
</dbReference>